<feature type="transmembrane region" description="Helical" evidence="1">
    <location>
        <begin position="206"/>
        <end position="224"/>
    </location>
</feature>
<keyword evidence="1" id="KW-0812">Transmembrane</keyword>
<proteinExistence type="predicted"/>
<evidence type="ECO:0000313" key="3">
    <source>
        <dbReference type="Proteomes" id="UP000293995"/>
    </source>
</evidence>
<feature type="transmembrane region" description="Helical" evidence="1">
    <location>
        <begin position="60"/>
        <end position="82"/>
    </location>
</feature>
<feature type="transmembrane region" description="Helical" evidence="1">
    <location>
        <begin position="102"/>
        <end position="129"/>
    </location>
</feature>
<feature type="transmembrane region" description="Helical" evidence="1">
    <location>
        <begin position="24"/>
        <end position="48"/>
    </location>
</feature>
<feature type="transmembrane region" description="Helical" evidence="1">
    <location>
        <begin position="451"/>
        <end position="478"/>
    </location>
</feature>
<keyword evidence="1" id="KW-1133">Transmembrane helix</keyword>
<evidence type="ECO:0000313" key="2">
    <source>
        <dbReference type="EMBL" id="QAY60834.1"/>
    </source>
</evidence>
<feature type="transmembrane region" description="Helical" evidence="1">
    <location>
        <begin position="484"/>
        <end position="510"/>
    </location>
</feature>
<reference evidence="2 3" key="1">
    <citation type="submission" date="2019-01" db="EMBL/GenBank/DDBJ databases">
        <title>Genome sequencing of strain DFW100M-13.</title>
        <authorList>
            <person name="Heo J."/>
            <person name="Kim S.-J."/>
            <person name="Kim J.-S."/>
            <person name="Hong S.-B."/>
            <person name="Kwon S.-W."/>
        </authorList>
    </citation>
    <scope>NUCLEOTIDE SEQUENCE [LARGE SCALE GENOMIC DNA]</scope>
    <source>
        <strain evidence="2 3">DFW100M-13</strain>
    </source>
</reference>
<name>A0A4P6EF18_9MICO</name>
<dbReference type="EMBL" id="CP035494">
    <property type="protein sequence ID" value="QAY60834.1"/>
    <property type="molecule type" value="Genomic_DNA"/>
</dbReference>
<feature type="transmembrane region" description="Helical" evidence="1">
    <location>
        <begin position="337"/>
        <end position="363"/>
    </location>
</feature>
<dbReference type="AlphaFoldDB" id="A0A4P6EF18"/>
<dbReference type="KEGG" id="mprt:ET475_13110"/>
<organism evidence="2 3">
    <name type="scientific">Microbacterium protaetiae</name>
    <dbReference type="NCBI Taxonomy" id="2509458"/>
    <lineage>
        <taxon>Bacteria</taxon>
        <taxon>Bacillati</taxon>
        <taxon>Actinomycetota</taxon>
        <taxon>Actinomycetes</taxon>
        <taxon>Micrococcales</taxon>
        <taxon>Microbacteriaceae</taxon>
        <taxon>Microbacterium</taxon>
    </lineage>
</organism>
<keyword evidence="3" id="KW-1185">Reference proteome</keyword>
<feature type="transmembrane region" description="Helical" evidence="1">
    <location>
        <begin position="310"/>
        <end position="331"/>
    </location>
</feature>
<evidence type="ECO:0008006" key="4">
    <source>
        <dbReference type="Google" id="ProtNLM"/>
    </source>
</evidence>
<dbReference type="RefSeq" id="WP_129391046.1">
    <property type="nucleotide sequence ID" value="NZ_CP035494.1"/>
</dbReference>
<protein>
    <recommendedName>
        <fullName evidence="4">Transporter</fullName>
    </recommendedName>
</protein>
<keyword evidence="1" id="KW-0472">Membrane</keyword>
<dbReference type="OrthoDB" id="3261041at2"/>
<feature type="transmembrane region" description="Helical" evidence="1">
    <location>
        <begin position="375"/>
        <end position="400"/>
    </location>
</feature>
<feature type="transmembrane region" description="Helical" evidence="1">
    <location>
        <begin position="230"/>
        <end position="258"/>
    </location>
</feature>
<accession>A0A4P6EF18</accession>
<evidence type="ECO:0000256" key="1">
    <source>
        <dbReference type="SAM" id="Phobius"/>
    </source>
</evidence>
<sequence length="527" mass="53358">MVATVLRLRYRVLANTLSRNPWQLVGFVFGMLWAAGALLLLVIGLVALAIWQGPEQARVVAVLGGSLLVLGWVVGPVIIAGADTSVDAARLAPFPLTMRQLMLALAGTGLTGIPGIATTVAALAAMVLWVRRPAAAVVAVVCAAIGVLICVLASRLVTTLASGLGAGRRGRELVGTVVLALVILSGPIITGAMALLDAGDAPLQRLWQAAGILGWTPLGVAWAVPADVAAGAWLAAAVKLVIAVASIVLLWIAWGAALRASVSAPPRRSTRAAKAGALGLFGRMPTGGVGATWARSLTAWLRDPRYLRQLILVPLMPIVFAFTGGVGSTLFAASGAVVAFLVSIVGYTDVSYDGTAFATVLASGVRGRHDRLGRLLGAACVGVPAILVVAFVTVAVSGAWQLLPAVLGASVALMLSGYAVSAVSSALIVSPVAAPGDSPFKTVPGQTFVNGLLVFVVMAGVVVLAAPAVVLALIGAIAGQTLLAWLSLPVAVVVGVAAMIAGVVIGGRILDRTGPDLLQRIKAFPVG</sequence>
<feature type="transmembrane region" description="Helical" evidence="1">
    <location>
        <begin position="177"/>
        <end position="199"/>
    </location>
</feature>
<feature type="transmembrane region" description="Helical" evidence="1">
    <location>
        <begin position="406"/>
        <end position="430"/>
    </location>
</feature>
<dbReference type="Proteomes" id="UP000293995">
    <property type="component" value="Chromosome"/>
</dbReference>
<gene>
    <name evidence="2" type="ORF">ET475_13110</name>
</gene>
<feature type="transmembrane region" description="Helical" evidence="1">
    <location>
        <begin position="136"/>
        <end position="157"/>
    </location>
</feature>